<protein>
    <recommendedName>
        <fullName evidence="4">Adhesin domain-containing protein</fullName>
    </recommendedName>
</protein>
<keyword evidence="3" id="KW-1185">Reference proteome</keyword>
<sequence length="340" mass="36722">MSGSKDRKGLNPSVSIPEEEQSTFGQQSPYAAGTLHQQQQGLSQYPPSKMHNIIQKTGDGSCGAGFTRAVLSHSVPLRINDFYIAGSGMPTTVVLEQRDHAGEDPDMAEFTVFVTGRDRDDIRKVKPLYVVDPYTNQLKLSIFKSADSGSIDCMSTVIRFSLSPRMHILEKLRVVVDEGNVTLAMLLPGHPLLVKSLNTRVVTGNTRIDANATAVALGGSMGMIEGHVVVGDTMSVLMVDGVVSLNVSQSTKVMTGKVDVTNGNIDVGLTTPYVGSFRVEAESGLANIHHVDMSTTKVKFESENLLKGWRSESGDMPRGKYSTLKLATHIGIAELDMARQ</sequence>
<dbReference type="Proteomes" id="UP000823405">
    <property type="component" value="Unassembled WGS sequence"/>
</dbReference>
<proteinExistence type="predicted"/>
<comment type="caution">
    <text evidence="2">The sequence shown here is derived from an EMBL/GenBank/DDBJ whole genome shotgun (WGS) entry which is preliminary data.</text>
</comment>
<name>A0A9P6QZJ5_9FUNG</name>
<evidence type="ECO:0008006" key="4">
    <source>
        <dbReference type="Google" id="ProtNLM"/>
    </source>
</evidence>
<reference evidence="2" key="1">
    <citation type="journal article" date="2020" name="Fungal Divers.">
        <title>Resolving the Mortierellaceae phylogeny through synthesis of multi-gene phylogenetics and phylogenomics.</title>
        <authorList>
            <person name="Vandepol N."/>
            <person name="Liber J."/>
            <person name="Desiro A."/>
            <person name="Na H."/>
            <person name="Kennedy M."/>
            <person name="Barry K."/>
            <person name="Grigoriev I.V."/>
            <person name="Miller A.N."/>
            <person name="O'Donnell K."/>
            <person name="Stajich J.E."/>
            <person name="Bonito G."/>
        </authorList>
    </citation>
    <scope>NUCLEOTIDE SEQUENCE</scope>
    <source>
        <strain evidence="2">NVP60</strain>
    </source>
</reference>
<dbReference type="EMBL" id="JAAAIN010001171">
    <property type="protein sequence ID" value="KAG0306075.1"/>
    <property type="molecule type" value="Genomic_DNA"/>
</dbReference>
<dbReference type="AlphaFoldDB" id="A0A9P6QZJ5"/>
<feature type="non-terminal residue" evidence="2">
    <location>
        <position position="1"/>
    </location>
</feature>
<feature type="compositionally biased region" description="Polar residues" evidence="1">
    <location>
        <begin position="22"/>
        <end position="46"/>
    </location>
</feature>
<gene>
    <name evidence="2" type="ORF">BGZ97_000885</name>
</gene>
<dbReference type="OrthoDB" id="2406635at2759"/>
<feature type="region of interest" description="Disordered" evidence="1">
    <location>
        <begin position="1"/>
        <end position="56"/>
    </location>
</feature>
<evidence type="ECO:0000313" key="2">
    <source>
        <dbReference type="EMBL" id="KAG0306075.1"/>
    </source>
</evidence>
<evidence type="ECO:0000313" key="3">
    <source>
        <dbReference type="Proteomes" id="UP000823405"/>
    </source>
</evidence>
<accession>A0A9P6QZJ5</accession>
<organism evidence="2 3">
    <name type="scientific">Linnemannia gamsii</name>
    <dbReference type="NCBI Taxonomy" id="64522"/>
    <lineage>
        <taxon>Eukaryota</taxon>
        <taxon>Fungi</taxon>
        <taxon>Fungi incertae sedis</taxon>
        <taxon>Mucoromycota</taxon>
        <taxon>Mortierellomycotina</taxon>
        <taxon>Mortierellomycetes</taxon>
        <taxon>Mortierellales</taxon>
        <taxon>Mortierellaceae</taxon>
        <taxon>Linnemannia</taxon>
    </lineage>
</organism>
<evidence type="ECO:0000256" key="1">
    <source>
        <dbReference type="SAM" id="MobiDB-lite"/>
    </source>
</evidence>